<protein>
    <submittedName>
        <fullName evidence="1">Uncharacterized protein</fullName>
    </submittedName>
</protein>
<organism evidence="1">
    <name type="scientific">Arundo donax</name>
    <name type="common">Giant reed</name>
    <name type="synonym">Donax arundinaceus</name>
    <dbReference type="NCBI Taxonomy" id="35708"/>
    <lineage>
        <taxon>Eukaryota</taxon>
        <taxon>Viridiplantae</taxon>
        <taxon>Streptophyta</taxon>
        <taxon>Embryophyta</taxon>
        <taxon>Tracheophyta</taxon>
        <taxon>Spermatophyta</taxon>
        <taxon>Magnoliopsida</taxon>
        <taxon>Liliopsida</taxon>
        <taxon>Poales</taxon>
        <taxon>Poaceae</taxon>
        <taxon>PACMAD clade</taxon>
        <taxon>Arundinoideae</taxon>
        <taxon>Arundineae</taxon>
        <taxon>Arundo</taxon>
    </lineage>
</organism>
<proteinExistence type="predicted"/>
<dbReference type="AlphaFoldDB" id="A0A0A9GFM6"/>
<sequence>MTTHADTTQPIKHTSNHPLITLRVQGHENREKNSSTAPLCIKFIILALFSNQAQKKTLSSTSFHIVLGMAFLISEK</sequence>
<reference evidence="1" key="2">
    <citation type="journal article" date="2015" name="Data Brief">
        <title>Shoot transcriptome of the giant reed, Arundo donax.</title>
        <authorList>
            <person name="Barrero R.A."/>
            <person name="Guerrero F.D."/>
            <person name="Moolhuijzen P."/>
            <person name="Goolsby J.A."/>
            <person name="Tidwell J."/>
            <person name="Bellgard S.E."/>
            <person name="Bellgard M.I."/>
        </authorList>
    </citation>
    <scope>NUCLEOTIDE SEQUENCE</scope>
    <source>
        <tissue evidence="1">Shoot tissue taken approximately 20 cm above the soil surface</tissue>
    </source>
</reference>
<evidence type="ECO:0000313" key="1">
    <source>
        <dbReference type="EMBL" id="JAE19458.1"/>
    </source>
</evidence>
<dbReference type="EMBL" id="GBRH01178438">
    <property type="protein sequence ID" value="JAE19458.1"/>
    <property type="molecule type" value="Transcribed_RNA"/>
</dbReference>
<reference evidence="1" key="1">
    <citation type="submission" date="2014-09" db="EMBL/GenBank/DDBJ databases">
        <authorList>
            <person name="Magalhaes I.L.F."/>
            <person name="Oliveira U."/>
            <person name="Santos F.R."/>
            <person name="Vidigal T.H.D.A."/>
            <person name="Brescovit A.D."/>
            <person name="Santos A.J."/>
        </authorList>
    </citation>
    <scope>NUCLEOTIDE SEQUENCE</scope>
    <source>
        <tissue evidence="1">Shoot tissue taken approximately 20 cm above the soil surface</tissue>
    </source>
</reference>
<name>A0A0A9GFM6_ARUDO</name>
<accession>A0A0A9GFM6</accession>